<keyword evidence="2" id="KW-1185">Reference proteome</keyword>
<protein>
    <submittedName>
        <fullName evidence="1">Uncharacterized protein</fullName>
    </submittedName>
</protein>
<name>A0AAW3JRH3_9FIRM</name>
<proteinExistence type="predicted"/>
<dbReference type="AlphaFoldDB" id="A0AAW3JRH3"/>
<organism evidence="1 2">
    <name type="scientific">Butyribacter intestini</name>
    <dbReference type="NCBI Taxonomy" id="1703332"/>
    <lineage>
        <taxon>Bacteria</taxon>
        <taxon>Bacillati</taxon>
        <taxon>Bacillota</taxon>
        <taxon>Clostridia</taxon>
        <taxon>Lachnospirales</taxon>
        <taxon>Lachnospiraceae</taxon>
        <taxon>Butyribacter</taxon>
    </lineage>
</organism>
<sequence>MRKMYYEDAKENAAFERCTDVITNMIIKYGPLLKRKWAVEEWLRNIHVGCFWKELAVKRYGRYVENMKKWKFGLEKSAA</sequence>
<evidence type="ECO:0000313" key="2">
    <source>
        <dbReference type="Proteomes" id="UP000050833"/>
    </source>
</evidence>
<comment type="caution">
    <text evidence="1">The sequence shown here is derived from an EMBL/GenBank/DDBJ whole genome shotgun (WGS) entry which is preliminary data.</text>
</comment>
<dbReference type="EMBL" id="LLKB01000005">
    <property type="protein sequence ID" value="KQC85077.1"/>
    <property type="molecule type" value="Genomic_DNA"/>
</dbReference>
<evidence type="ECO:0000313" key="1">
    <source>
        <dbReference type="EMBL" id="KQC85077.1"/>
    </source>
</evidence>
<accession>A0AAW3JRH3</accession>
<dbReference type="Proteomes" id="UP000050833">
    <property type="component" value="Unassembled WGS sequence"/>
</dbReference>
<gene>
    <name evidence="1" type="ORF">APZ18_10210</name>
</gene>
<reference evidence="1 2" key="1">
    <citation type="submission" date="2015-10" db="EMBL/GenBank/DDBJ databases">
        <title>Butyribacter intestini gen. nov., sp. nov., a butyric acid-producing bacterium of the family Lachnospiraceae isolated from the human faeces.</title>
        <authorList>
            <person name="Zou Y."/>
            <person name="Xue W."/>
            <person name="Luo G."/>
            <person name="Lv M."/>
        </authorList>
    </citation>
    <scope>NUCLEOTIDE SEQUENCE [LARGE SCALE GENOMIC DNA]</scope>
    <source>
        <strain evidence="1 2">TF01-11</strain>
    </source>
</reference>
<dbReference type="RefSeq" id="WP_055944569.1">
    <property type="nucleotide sequence ID" value="NZ_JAQDCV010000005.1"/>
</dbReference>